<reference evidence="2 3" key="1">
    <citation type="submission" date="2017-12" db="EMBL/GenBank/DDBJ databases">
        <title>Legionella sainthelensi LA01-117, whole genome sequence of a clinical isolate from New Zealand.</title>
        <authorList>
            <person name="Cree S.L."/>
            <person name="Slow S."/>
            <person name="Kennedy M.A."/>
            <person name="Murdoch D.R."/>
            <person name="Biggs P.J."/>
            <person name="Anderson T."/>
        </authorList>
    </citation>
    <scope>NUCLEOTIDE SEQUENCE [LARGE SCALE GENOMIC DNA]</scope>
    <source>
        <strain evidence="2 3">LA01-117</strain>
    </source>
</reference>
<protein>
    <recommendedName>
        <fullName evidence="4">GIY-YIG domain-containing protein</fullName>
    </recommendedName>
</protein>
<keyword evidence="3" id="KW-1185">Reference proteome</keyword>
<dbReference type="Gene3D" id="1.10.10.10">
    <property type="entry name" value="Winged helix-like DNA-binding domain superfamily/Winged helix DNA-binding domain"/>
    <property type="match status" value="1"/>
</dbReference>
<evidence type="ECO:0008006" key="4">
    <source>
        <dbReference type="Google" id="ProtNLM"/>
    </source>
</evidence>
<dbReference type="AlphaFoldDB" id="A0A2H5FLR8"/>
<dbReference type="EMBL" id="CP025491">
    <property type="protein sequence ID" value="AUH72483.1"/>
    <property type="molecule type" value="Genomic_DNA"/>
</dbReference>
<sequence>MIIQINDNIKIWKKFNPIELSMDDDLFNPTDADRNLAKLGFNKERIEIKNRWFDVLTPSELVRKRNKSDGYYRVVYIQINMENGEYYIGKANRPKWSELKRYQGSGLKFINKFNKNSDKFVRFYIASCETAEQTELLESALVDSELLSDEKCLNLVAGGGGTTKHPSIAETSEKKREYMRSHPEQFQPMLEASKNAFRSGDSPSLRARSQRIKTVMSEEKYREMTRERIKNWIVENPEEYAEARKNNHEAIKTPECQAKRKASFDNWVKNNPEKYQIWQEKLVSSRTAPEANEKRKASLKEWSEKNPEKANVNVKKRAKASAEKLSKVVCMVDLQSGEVLKTFSSQHEAAKWLVENGKAKNLNCVSSISSVCLRKPCTTGYGYRKKAYGYDWRFASEIQIKN</sequence>
<name>A0A2H5FLR8_9GAMM</name>
<feature type="region of interest" description="Disordered" evidence="1">
    <location>
        <begin position="286"/>
        <end position="310"/>
    </location>
</feature>
<evidence type="ECO:0000313" key="2">
    <source>
        <dbReference type="EMBL" id="AUH72483.1"/>
    </source>
</evidence>
<dbReference type="InterPro" id="IPR036388">
    <property type="entry name" value="WH-like_DNA-bd_sf"/>
</dbReference>
<accession>A0A2H5FLR8</accession>
<organism evidence="2 3">
    <name type="scientific">Legionella sainthelensi</name>
    <dbReference type="NCBI Taxonomy" id="28087"/>
    <lineage>
        <taxon>Bacteria</taxon>
        <taxon>Pseudomonadati</taxon>
        <taxon>Pseudomonadota</taxon>
        <taxon>Gammaproteobacteria</taxon>
        <taxon>Legionellales</taxon>
        <taxon>Legionellaceae</taxon>
        <taxon>Legionella</taxon>
    </lineage>
</organism>
<dbReference type="RefSeq" id="WP_101900098.1">
    <property type="nucleotide sequence ID" value="NZ_CP025491.2"/>
</dbReference>
<feature type="compositionally biased region" description="Basic and acidic residues" evidence="1">
    <location>
        <begin position="291"/>
        <end position="308"/>
    </location>
</feature>
<proteinExistence type="predicted"/>
<dbReference type="KEGG" id="lsh:CAB17_10735"/>
<evidence type="ECO:0000256" key="1">
    <source>
        <dbReference type="SAM" id="MobiDB-lite"/>
    </source>
</evidence>
<dbReference type="Proteomes" id="UP000234343">
    <property type="component" value="Chromosome"/>
</dbReference>
<gene>
    <name evidence="2" type="ORF">CAB17_10735</name>
</gene>
<evidence type="ECO:0000313" key="3">
    <source>
        <dbReference type="Proteomes" id="UP000234343"/>
    </source>
</evidence>